<dbReference type="AlphaFoldDB" id="A0A2X0SKH1"/>
<reference evidence="1" key="1">
    <citation type="submission" date="2018-05" db="EMBL/GenBank/DDBJ databases">
        <authorList>
            <person name="Lanie J.A."/>
            <person name="Ng W.-L."/>
            <person name="Kazmierczak K.M."/>
            <person name="Andrzejewski T.M."/>
            <person name="Davidsen T.M."/>
            <person name="Wayne K.J."/>
            <person name="Tettelin H."/>
            <person name="Glass J.I."/>
            <person name="Rusch D."/>
            <person name="Podicherti R."/>
            <person name="Tsui H.-C.T."/>
            <person name="Winkler M.E."/>
        </authorList>
    </citation>
    <scope>NUCLEOTIDE SEQUENCE</scope>
    <source>
        <strain evidence="1">KNB</strain>
    </source>
</reference>
<evidence type="ECO:0008006" key="2">
    <source>
        <dbReference type="Google" id="ProtNLM"/>
    </source>
</evidence>
<evidence type="ECO:0000313" key="1">
    <source>
        <dbReference type="EMBL" id="SPS05435.1"/>
    </source>
</evidence>
<proteinExistence type="predicted"/>
<organism evidence="1">
    <name type="scientific">Candidatus Nitrotoga fabula</name>
    <dbReference type="NCBI Taxonomy" id="2182327"/>
    <lineage>
        <taxon>Bacteria</taxon>
        <taxon>Pseudomonadati</taxon>
        <taxon>Pseudomonadota</taxon>
        <taxon>Betaproteobacteria</taxon>
        <taxon>Nitrosomonadales</taxon>
        <taxon>Gallionellaceae</taxon>
        <taxon>Candidatus Nitrotoga</taxon>
    </lineage>
</organism>
<protein>
    <recommendedName>
        <fullName evidence="2">Transposase</fullName>
    </recommendedName>
</protein>
<gene>
    <name evidence="1" type="ORF">NITFAB_1025</name>
</gene>
<accession>A0A2X0SKH1</accession>
<sequence>MNIMPIEKRVQIIQLLVEVNSMRSVECIVDCSINTVTKLLVEVSQACAEYQNMTMRNLNCKRIQCDEIWSFVYAKERNVPDEFKDVFGYGDVYTWTAIDADTKLIPCWFVGTRRAESTHAFISDLASRLSKPCAIDYRWTQSLFRSGRNCLSWRH</sequence>
<dbReference type="EMBL" id="LS423452">
    <property type="protein sequence ID" value="SPS05435.1"/>
    <property type="molecule type" value="Genomic_DNA"/>
</dbReference>
<name>A0A2X0SKH1_9PROT</name>